<accession>A0A0E0PXQ6</accession>
<organism evidence="2 3">
    <name type="scientific">Oryza rufipogon</name>
    <name type="common">Brownbeard rice</name>
    <name type="synonym">Asian wild rice</name>
    <dbReference type="NCBI Taxonomy" id="4529"/>
    <lineage>
        <taxon>Eukaryota</taxon>
        <taxon>Viridiplantae</taxon>
        <taxon>Streptophyta</taxon>
        <taxon>Embryophyta</taxon>
        <taxon>Tracheophyta</taxon>
        <taxon>Spermatophyta</taxon>
        <taxon>Magnoliopsida</taxon>
        <taxon>Liliopsida</taxon>
        <taxon>Poales</taxon>
        <taxon>Poaceae</taxon>
        <taxon>BOP clade</taxon>
        <taxon>Oryzoideae</taxon>
        <taxon>Oryzeae</taxon>
        <taxon>Oryzinae</taxon>
        <taxon>Oryza</taxon>
    </lineage>
</organism>
<dbReference type="OMA" id="YCPELMS"/>
<dbReference type="HOGENOM" id="CLU_021499_2_0_1"/>
<evidence type="ECO:0000313" key="2">
    <source>
        <dbReference type="EnsemblPlants" id="ORUFI06G15340.1"/>
    </source>
</evidence>
<proteinExistence type="predicted"/>
<feature type="compositionally biased region" description="Basic and acidic residues" evidence="1">
    <location>
        <begin position="259"/>
        <end position="270"/>
    </location>
</feature>
<evidence type="ECO:0000256" key="1">
    <source>
        <dbReference type="SAM" id="MobiDB-lite"/>
    </source>
</evidence>
<name>A0A0E0PXQ6_ORYRU</name>
<sequence length="298" mass="32573">MAWYSLQNRIRLLPPEDTDKRGPPTIGQIYDMQLAPPAHLTVLLALKDFVASSDIAGELVKEAKTLWEKLRDGISCTNQEVMATVDYLRRKAQPKRVPPHSSTPITSQWQSGFASFAEGARMVRPVPQMPLARPHMIPQMAPDVGNLTLARRICTIRRYPYIPQVSAAPIGQGGFTSLGGTSFGAGVQGYMDLLQQGSYCPELMSGFRPYTASYGDISSFGGGSSSVPDELQASQTNEAPQATQPTQPEVGDLQGNKNDPCRSNHEHLEPNHLSLSGPRHATGARKKTKKSELQHLEL</sequence>
<dbReference type="Proteomes" id="UP000008022">
    <property type="component" value="Unassembled WGS sequence"/>
</dbReference>
<dbReference type="EnsemblPlants" id="ORUFI06G15340.1">
    <property type="protein sequence ID" value="ORUFI06G15340.1"/>
    <property type="gene ID" value="ORUFI06G15340"/>
</dbReference>
<feature type="region of interest" description="Disordered" evidence="1">
    <location>
        <begin position="221"/>
        <end position="298"/>
    </location>
</feature>
<dbReference type="AlphaFoldDB" id="A0A0E0PXQ6"/>
<keyword evidence="3" id="KW-1185">Reference proteome</keyword>
<evidence type="ECO:0000313" key="3">
    <source>
        <dbReference type="Proteomes" id="UP000008022"/>
    </source>
</evidence>
<feature type="compositionally biased region" description="Polar residues" evidence="1">
    <location>
        <begin position="232"/>
        <end position="247"/>
    </location>
</feature>
<dbReference type="Gramene" id="ORUFI06G15340.1">
    <property type="protein sequence ID" value="ORUFI06G15340.1"/>
    <property type="gene ID" value="ORUFI06G15340"/>
</dbReference>
<reference evidence="2" key="2">
    <citation type="submission" date="2015-06" db="UniProtKB">
        <authorList>
            <consortium name="EnsemblPlants"/>
        </authorList>
    </citation>
    <scope>IDENTIFICATION</scope>
</reference>
<reference evidence="3" key="1">
    <citation type="submission" date="2013-06" db="EMBL/GenBank/DDBJ databases">
        <authorList>
            <person name="Zhao Q."/>
        </authorList>
    </citation>
    <scope>NUCLEOTIDE SEQUENCE</scope>
    <source>
        <strain evidence="3">cv. W1943</strain>
    </source>
</reference>
<protein>
    <submittedName>
        <fullName evidence="2">Uncharacterized protein</fullName>
    </submittedName>
</protein>